<evidence type="ECO:0000259" key="6">
    <source>
        <dbReference type="PROSITE" id="PS01124"/>
    </source>
</evidence>
<evidence type="ECO:0000256" key="5">
    <source>
        <dbReference type="PROSITE-ProRule" id="PRU00169"/>
    </source>
</evidence>
<dbReference type="Proteomes" id="UP001062165">
    <property type="component" value="Chromosome"/>
</dbReference>
<dbReference type="SMART" id="SM00342">
    <property type="entry name" value="HTH_ARAC"/>
    <property type="match status" value="1"/>
</dbReference>
<protein>
    <submittedName>
        <fullName evidence="8">DNA-binding response regulator</fullName>
    </submittedName>
</protein>
<feature type="domain" description="Response regulatory" evidence="7">
    <location>
        <begin position="14"/>
        <end position="129"/>
    </location>
</feature>
<evidence type="ECO:0000256" key="1">
    <source>
        <dbReference type="ARBA" id="ARBA00022553"/>
    </source>
</evidence>
<dbReference type="InterPro" id="IPR009057">
    <property type="entry name" value="Homeodomain-like_sf"/>
</dbReference>
<evidence type="ECO:0000313" key="8">
    <source>
        <dbReference type="EMBL" id="UXX80990.1"/>
    </source>
</evidence>
<dbReference type="PROSITE" id="PS01124">
    <property type="entry name" value="HTH_ARAC_FAMILY_2"/>
    <property type="match status" value="1"/>
</dbReference>
<keyword evidence="4" id="KW-0804">Transcription</keyword>
<feature type="modified residue" description="4-aspartylphosphate" evidence="5">
    <location>
        <position position="62"/>
    </location>
</feature>
<accession>A0ABY6DAX2</accession>
<dbReference type="Gene3D" id="1.10.10.60">
    <property type="entry name" value="Homeodomain-like"/>
    <property type="match status" value="1"/>
</dbReference>
<dbReference type="RefSeq" id="WP_263052719.1">
    <property type="nucleotide sequence ID" value="NZ_CP106735.1"/>
</dbReference>
<feature type="domain" description="HTH araC/xylS-type" evidence="6">
    <location>
        <begin position="156"/>
        <end position="256"/>
    </location>
</feature>
<gene>
    <name evidence="8" type="ORF">N7E81_07745</name>
</gene>
<keyword evidence="9" id="KW-1185">Reference proteome</keyword>
<evidence type="ECO:0000256" key="4">
    <source>
        <dbReference type="ARBA" id="ARBA00023163"/>
    </source>
</evidence>
<evidence type="ECO:0000313" key="9">
    <source>
        <dbReference type="Proteomes" id="UP001062165"/>
    </source>
</evidence>
<dbReference type="PROSITE" id="PS50110">
    <property type="entry name" value="RESPONSE_REGULATORY"/>
    <property type="match status" value="1"/>
</dbReference>
<dbReference type="SUPFAM" id="SSF46689">
    <property type="entry name" value="Homeodomain-like"/>
    <property type="match status" value="1"/>
</dbReference>
<dbReference type="PROSITE" id="PS00041">
    <property type="entry name" value="HTH_ARAC_FAMILY_1"/>
    <property type="match status" value="1"/>
</dbReference>
<dbReference type="Pfam" id="PF00072">
    <property type="entry name" value="Response_reg"/>
    <property type="match status" value="1"/>
</dbReference>
<dbReference type="EMBL" id="CP106735">
    <property type="protein sequence ID" value="UXX80990.1"/>
    <property type="molecule type" value="Genomic_DNA"/>
</dbReference>
<keyword evidence="3 8" id="KW-0238">DNA-binding</keyword>
<reference evidence="8" key="1">
    <citation type="submission" date="2022-10" db="EMBL/GenBank/DDBJ databases">
        <title>Comparative genomics and taxonomic characterization of three novel marine species of genus Reichenbachiella exhibiting antioxidant and polysaccharide degradation activities.</title>
        <authorList>
            <person name="Muhammad N."/>
            <person name="Lee Y.-J."/>
            <person name="Ko J."/>
            <person name="Kim S.-G."/>
        </authorList>
    </citation>
    <scope>NUCLEOTIDE SEQUENCE</scope>
    <source>
        <strain evidence="8">Wsw4-B4</strain>
    </source>
</reference>
<evidence type="ECO:0000259" key="7">
    <source>
        <dbReference type="PROSITE" id="PS50110"/>
    </source>
</evidence>
<dbReference type="Gene3D" id="3.40.50.2300">
    <property type="match status" value="1"/>
</dbReference>
<evidence type="ECO:0000256" key="3">
    <source>
        <dbReference type="ARBA" id="ARBA00023125"/>
    </source>
</evidence>
<dbReference type="SUPFAM" id="SSF52172">
    <property type="entry name" value="CheY-like"/>
    <property type="match status" value="1"/>
</dbReference>
<keyword evidence="1 5" id="KW-0597">Phosphoprotein</keyword>
<sequence>MKPSKRNLSHQRHSVLIIDDHLEIRQFIKWQLENDYQILEASNGINGYQQIIKHKPNVVISDLLMPHMDGIELCKKIRGEQELAHIPVMILTVKSDRESEYQAIKNGANVYIKKPFDIDLIKIRLKGLIQNQSRLIKPTLDTMPQTGKSTTDEFETRIMQCITSNFHDPEFSVKSMATQMGCSQTQLYRKVRAYFHQPAKELIQEYRMKKAKEMLNSDKKPTVAQVAYAVGFNSPNYFGTCFRNRFGHPPSQSRFVS</sequence>
<dbReference type="InterPro" id="IPR018062">
    <property type="entry name" value="HTH_AraC-typ_CS"/>
</dbReference>
<organism evidence="8 9">
    <name type="scientific">Reichenbachiella carrageenanivorans</name>
    <dbReference type="NCBI Taxonomy" id="2979869"/>
    <lineage>
        <taxon>Bacteria</taxon>
        <taxon>Pseudomonadati</taxon>
        <taxon>Bacteroidota</taxon>
        <taxon>Cytophagia</taxon>
        <taxon>Cytophagales</taxon>
        <taxon>Reichenbachiellaceae</taxon>
        <taxon>Reichenbachiella</taxon>
    </lineage>
</organism>
<evidence type="ECO:0000256" key="2">
    <source>
        <dbReference type="ARBA" id="ARBA00023015"/>
    </source>
</evidence>
<dbReference type="PRINTS" id="PR00032">
    <property type="entry name" value="HTHARAC"/>
</dbReference>
<dbReference type="InterPro" id="IPR020449">
    <property type="entry name" value="Tscrpt_reg_AraC-type_HTH"/>
</dbReference>
<dbReference type="GO" id="GO:0003677">
    <property type="term" value="F:DNA binding"/>
    <property type="evidence" value="ECO:0007669"/>
    <property type="project" value="UniProtKB-KW"/>
</dbReference>
<dbReference type="PANTHER" id="PTHR43547">
    <property type="entry name" value="TWO-COMPONENT HISTIDINE KINASE"/>
    <property type="match status" value="1"/>
</dbReference>
<dbReference type="SMART" id="SM00448">
    <property type="entry name" value="REC"/>
    <property type="match status" value="1"/>
</dbReference>
<proteinExistence type="predicted"/>
<dbReference type="InterPro" id="IPR011006">
    <property type="entry name" value="CheY-like_superfamily"/>
</dbReference>
<dbReference type="InterPro" id="IPR018060">
    <property type="entry name" value="HTH_AraC"/>
</dbReference>
<name>A0ABY6DAX2_9BACT</name>
<dbReference type="InterPro" id="IPR001789">
    <property type="entry name" value="Sig_transdc_resp-reg_receiver"/>
</dbReference>
<dbReference type="PANTHER" id="PTHR43547:SF2">
    <property type="entry name" value="HYBRID SIGNAL TRANSDUCTION HISTIDINE KINASE C"/>
    <property type="match status" value="1"/>
</dbReference>
<keyword evidence="2" id="KW-0805">Transcription regulation</keyword>
<dbReference type="Pfam" id="PF12833">
    <property type="entry name" value="HTH_18"/>
    <property type="match status" value="1"/>
</dbReference>